<comment type="caution">
    <text evidence="4">The sequence shown here is derived from an EMBL/GenBank/DDBJ whole genome shotgun (WGS) entry which is preliminary data.</text>
</comment>
<feature type="compositionally biased region" description="Basic and acidic residues" evidence="3">
    <location>
        <begin position="64"/>
        <end position="85"/>
    </location>
</feature>
<dbReference type="Pfam" id="PF02604">
    <property type="entry name" value="PhdYeFM_antitox"/>
    <property type="match status" value="1"/>
</dbReference>
<dbReference type="NCBIfam" id="TIGR01552">
    <property type="entry name" value="phd_fam"/>
    <property type="match status" value="1"/>
</dbReference>
<comment type="similarity">
    <text evidence="1 2">Belongs to the phD/YefM antitoxin family.</text>
</comment>
<evidence type="ECO:0000313" key="5">
    <source>
        <dbReference type="Proteomes" id="UP000295122"/>
    </source>
</evidence>
<dbReference type="RefSeq" id="WP_133773132.1">
    <property type="nucleotide sequence ID" value="NZ_SNZR01000015.1"/>
</dbReference>
<dbReference type="OrthoDB" id="9800503at2"/>
<dbReference type="InterPro" id="IPR006442">
    <property type="entry name" value="Antitoxin_Phd/YefM"/>
</dbReference>
<dbReference type="Proteomes" id="UP000295122">
    <property type="component" value="Unassembled WGS sequence"/>
</dbReference>
<evidence type="ECO:0000256" key="1">
    <source>
        <dbReference type="ARBA" id="ARBA00009981"/>
    </source>
</evidence>
<name>A0A4V3DXB0_9HYPH</name>
<feature type="region of interest" description="Disordered" evidence="3">
    <location>
        <begin position="64"/>
        <end position="94"/>
    </location>
</feature>
<dbReference type="AlphaFoldDB" id="A0A4V3DXB0"/>
<organism evidence="4 5">
    <name type="scientific">Enterovirga rhinocerotis</name>
    <dbReference type="NCBI Taxonomy" id="1339210"/>
    <lineage>
        <taxon>Bacteria</taxon>
        <taxon>Pseudomonadati</taxon>
        <taxon>Pseudomonadota</taxon>
        <taxon>Alphaproteobacteria</taxon>
        <taxon>Hyphomicrobiales</taxon>
        <taxon>Methylobacteriaceae</taxon>
        <taxon>Enterovirga</taxon>
    </lineage>
</organism>
<evidence type="ECO:0000256" key="3">
    <source>
        <dbReference type="SAM" id="MobiDB-lite"/>
    </source>
</evidence>
<proteinExistence type="inferred from homology"/>
<accession>A0A4V3DXB0</accession>
<dbReference type="EMBL" id="SNZR01000015">
    <property type="protein sequence ID" value="TDR88009.1"/>
    <property type="molecule type" value="Genomic_DNA"/>
</dbReference>
<protein>
    <recommendedName>
        <fullName evidence="2">Antitoxin</fullName>
    </recommendedName>
</protein>
<dbReference type="InterPro" id="IPR036165">
    <property type="entry name" value="YefM-like_sf"/>
</dbReference>
<sequence>MRTANIHEAKTQLSRLVEAALAGEEVVIARNGVPAVKLVPVEKPAVRRRGGMWKGEIVEHDPDWWKPDPEMADLFEHGDPDHPDPLFEPGQPAR</sequence>
<dbReference type="Gene3D" id="3.40.1620.10">
    <property type="entry name" value="YefM-like domain"/>
    <property type="match status" value="1"/>
</dbReference>
<keyword evidence="5" id="KW-1185">Reference proteome</keyword>
<comment type="function">
    <text evidence="2">Antitoxin component of a type II toxin-antitoxin (TA) system.</text>
</comment>
<gene>
    <name evidence="4" type="ORF">EV668_3874</name>
</gene>
<reference evidence="4 5" key="1">
    <citation type="submission" date="2019-03" db="EMBL/GenBank/DDBJ databases">
        <title>Genomic Encyclopedia of Type Strains, Phase IV (KMG-IV): sequencing the most valuable type-strain genomes for metagenomic binning, comparative biology and taxonomic classification.</title>
        <authorList>
            <person name="Goeker M."/>
        </authorList>
    </citation>
    <scope>NUCLEOTIDE SEQUENCE [LARGE SCALE GENOMIC DNA]</scope>
    <source>
        <strain evidence="4 5">DSM 25903</strain>
    </source>
</reference>
<evidence type="ECO:0000256" key="2">
    <source>
        <dbReference type="RuleBase" id="RU362080"/>
    </source>
</evidence>
<dbReference type="SUPFAM" id="SSF143120">
    <property type="entry name" value="YefM-like"/>
    <property type="match status" value="1"/>
</dbReference>
<evidence type="ECO:0000313" key="4">
    <source>
        <dbReference type="EMBL" id="TDR88009.1"/>
    </source>
</evidence>